<keyword evidence="5" id="KW-0472">Membrane</keyword>
<keyword evidence="6" id="KW-0456">Lyase</keyword>
<dbReference type="InterPro" id="IPR001054">
    <property type="entry name" value="A/G_cyclase"/>
</dbReference>
<name>A0A833YLW5_9CHIR</name>
<gene>
    <name evidence="8" type="ORF">HJG60_013980</name>
</gene>
<dbReference type="GO" id="GO:0007168">
    <property type="term" value="P:receptor guanylyl cyclase signaling pathway"/>
    <property type="evidence" value="ECO:0007669"/>
    <property type="project" value="TreeGrafter"/>
</dbReference>
<dbReference type="GO" id="GO:0000166">
    <property type="term" value="F:nucleotide binding"/>
    <property type="evidence" value="ECO:0007669"/>
    <property type="project" value="UniProtKB-KW"/>
</dbReference>
<dbReference type="GO" id="GO:0004383">
    <property type="term" value="F:guanylate cyclase activity"/>
    <property type="evidence" value="ECO:0007669"/>
    <property type="project" value="TreeGrafter"/>
</dbReference>
<dbReference type="Pfam" id="PF00211">
    <property type="entry name" value="Guanylate_cyc"/>
    <property type="match status" value="1"/>
</dbReference>
<dbReference type="Proteomes" id="UP000664940">
    <property type="component" value="Unassembled WGS sequence"/>
</dbReference>
<dbReference type="InterPro" id="IPR029787">
    <property type="entry name" value="Nucleotide_cyclase"/>
</dbReference>
<dbReference type="GO" id="GO:0004016">
    <property type="term" value="F:adenylate cyclase activity"/>
    <property type="evidence" value="ECO:0007669"/>
    <property type="project" value="TreeGrafter"/>
</dbReference>
<dbReference type="SUPFAM" id="SSF55073">
    <property type="entry name" value="Nucleotide cyclase"/>
    <property type="match status" value="1"/>
</dbReference>
<sequence>MPRYCLFGDTVNTASRMESNGEALKIHLSSETKAVLEEFGGFELELRGDVEMKGKGKVRTYWLLGERGNSTRG</sequence>
<comment type="subcellular location">
    <subcellularLocation>
        <location evidence="1">Membrane</location>
    </subcellularLocation>
</comment>
<evidence type="ECO:0000259" key="7">
    <source>
        <dbReference type="PROSITE" id="PS50125"/>
    </source>
</evidence>
<dbReference type="GO" id="GO:0005886">
    <property type="term" value="C:plasma membrane"/>
    <property type="evidence" value="ECO:0007669"/>
    <property type="project" value="TreeGrafter"/>
</dbReference>
<dbReference type="PROSITE" id="PS50125">
    <property type="entry name" value="GUANYLATE_CYCLASE_2"/>
    <property type="match status" value="1"/>
</dbReference>
<dbReference type="PANTHER" id="PTHR11920:SF300">
    <property type="entry name" value="ATRIAL NATRIURETIC PEPTIDE RECEPTOR 1"/>
    <property type="match status" value="1"/>
</dbReference>
<accession>A0A833YLW5</accession>
<keyword evidence="8" id="KW-0675">Receptor</keyword>
<dbReference type="GO" id="GO:0035556">
    <property type="term" value="P:intracellular signal transduction"/>
    <property type="evidence" value="ECO:0007669"/>
    <property type="project" value="InterPro"/>
</dbReference>
<dbReference type="CDD" id="cd07302">
    <property type="entry name" value="CHD"/>
    <property type="match status" value="1"/>
</dbReference>
<proteinExistence type="predicted"/>
<evidence type="ECO:0000256" key="5">
    <source>
        <dbReference type="ARBA" id="ARBA00023136"/>
    </source>
</evidence>
<dbReference type="GO" id="GO:0001653">
    <property type="term" value="F:peptide receptor activity"/>
    <property type="evidence" value="ECO:0007669"/>
    <property type="project" value="TreeGrafter"/>
</dbReference>
<organism evidence="8 9">
    <name type="scientific">Phyllostomus discolor</name>
    <name type="common">pale spear-nosed bat</name>
    <dbReference type="NCBI Taxonomy" id="89673"/>
    <lineage>
        <taxon>Eukaryota</taxon>
        <taxon>Metazoa</taxon>
        <taxon>Chordata</taxon>
        <taxon>Craniata</taxon>
        <taxon>Vertebrata</taxon>
        <taxon>Euteleostomi</taxon>
        <taxon>Mammalia</taxon>
        <taxon>Eutheria</taxon>
        <taxon>Laurasiatheria</taxon>
        <taxon>Chiroptera</taxon>
        <taxon>Yangochiroptera</taxon>
        <taxon>Phyllostomidae</taxon>
        <taxon>Phyllostominae</taxon>
        <taxon>Phyllostomus</taxon>
    </lineage>
</organism>
<keyword evidence="4" id="KW-1133">Transmembrane helix</keyword>
<evidence type="ECO:0000313" key="8">
    <source>
        <dbReference type="EMBL" id="KAF6075331.1"/>
    </source>
</evidence>
<comment type="caution">
    <text evidence="8">The sequence shown here is derived from an EMBL/GenBank/DDBJ whole genome shotgun (WGS) entry which is preliminary data.</text>
</comment>
<evidence type="ECO:0000256" key="2">
    <source>
        <dbReference type="ARBA" id="ARBA00022692"/>
    </source>
</evidence>
<evidence type="ECO:0000313" key="9">
    <source>
        <dbReference type="Proteomes" id="UP000664940"/>
    </source>
</evidence>
<dbReference type="AlphaFoldDB" id="A0A833YLW5"/>
<dbReference type="InterPro" id="IPR050401">
    <property type="entry name" value="Cyclic_nucleotide_synthase"/>
</dbReference>
<dbReference type="EMBL" id="JABVXQ010000015">
    <property type="protein sequence ID" value="KAF6075331.1"/>
    <property type="molecule type" value="Genomic_DNA"/>
</dbReference>
<evidence type="ECO:0000256" key="4">
    <source>
        <dbReference type="ARBA" id="ARBA00022989"/>
    </source>
</evidence>
<keyword evidence="3" id="KW-0547">Nucleotide-binding</keyword>
<keyword evidence="2" id="KW-0812">Transmembrane</keyword>
<protein>
    <submittedName>
        <fullName evidence="8">Natriuretic peptide receptor 1</fullName>
    </submittedName>
</protein>
<evidence type="ECO:0000256" key="1">
    <source>
        <dbReference type="ARBA" id="ARBA00004370"/>
    </source>
</evidence>
<feature type="domain" description="Guanylate cyclase" evidence="7">
    <location>
        <begin position="1"/>
        <end position="18"/>
    </location>
</feature>
<evidence type="ECO:0000256" key="6">
    <source>
        <dbReference type="ARBA" id="ARBA00023239"/>
    </source>
</evidence>
<reference evidence="8 9" key="1">
    <citation type="journal article" date="2020" name="Nature">
        <title>Six reference-quality genomes reveal evolution of bat adaptations.</title>
        <authorList>
            <person name="Jebb D."/>
            <person name="Huang Z."/>
            <person name="Pippel M."/>
            <person name="Hughes G.M."/>
            <person name="Lavrichenko K."/>
            <person name="Devanna P."/>
            <person name="Winkler S."/>
            <person name="Jermiin L.S."/>
            <person name="Skirmuntt E.C."/>
            <person name="Katzourakis A."/>
            <person name="Burkitt-Gray L."/>
            <person name="Ray D.A."/>
            <person name="Sullivan K.A.M."/>
            <person name="Roscito J.G."/>
            <person name="Kirilenko B.M."/>
            <person name="Davalos L.M."/>
            <person name="Corthals A.P."/>
            <person name="Power M.L."/>
            <person name="Jones G."/>
            <person name="Ransome R.D."/>
            <person name="Dechmann D.K.N."/>
            <person name="Locatelli A.G."/>
            <person name="Puechmaille S.J."/>
            <person name="Fedrigo O."/>
            <person name="Jarvis E.D."/>
            <person name="Hiller M."/>
            <person name="Vernes S.C."/>
            <person name="Myers E.W."/>
            <person name="Teeling E.C."/>
        </authorList>
    </citation>
    <scope>NUCLEOTIDE SEQUENCE [LARGE SCALE GENOMIC DNA]</scope>
    <source>
        <strain evidence="8">Bat1K_MPI-CBG_1</strain>
    </source>
</reference>
<dbReference type="Gene3D" id="3.30.70.1230">
    <property type="entry name" value="Nucleotide cyclase"/>
    <property type="match status" value="1"/>
</dbReference>
<dbReference type="PANTHER" id="PTHR11920">
    <property type="entry name" value="GUANYLYL CYCLASE"/>
    <property type="match status" value="1"/>
</dbReference>
<evidence type="ECO:0000256" key="3">
    <source>
        <dbReference type="ARBA" id="ARBA00022741"/>
    </source>
</evidence>